<organism evidence="6 7">
    <name type="scientific">Deinobacterium chartae</name>
    <dbReference type="NCBI Taxonomy" id="521158"/>
    <lineage>
        <taxon>Bacteria</taxon>
        <taxon>Thermotogati</taxon>
        <taxon>Deinococcota</taxon>
        <taxon>Deinococci</taxon>
        <taxon>Deinococcales</taxon>
        <taxon>Deinococcaceae</taxon>
        <taxon>Deinobacterium</taxon>
    </lineage>
</organism>
<feature type="transmembrane region" description="Helical" evidence="5">
    <location>
        <begin position="26"/>
        <end position="44"/>
    </location>
</feature>
<keyword evidence="3 5" id="KW-1133">Transmembrane helix</keyword>
<dbReference type="GO" id="GO:0016020">
    <property type="term" value="C:membrane"/>
    <property type="evidence" value="ECO:0007669"/>
    <property type="project" value="UniProtKB-SubCell"/>
</dbReference>
<proteinExistence type="predicted"/>
<protein>
    <submittedName>
        <fullName evidence="6">Phage-related holin</fullName>
    </submittedName>
</protein>
<evidence type="ECO:0000256" key="3">
    <source>
        <dbReference type="ARBA" id="ARBA00022989"/>
    </source>
</evidence>
<dbReference type="EMBL" id="JACHHG010000011">
    <property type="protein sequence ID" value="MBB6099381.1"/>
    <property type="molecule type" value="Genomic_DNA"/>
</dbReference>
<dbReference type="InterPro" id="IPR006480">
    <property type="entry name" value="Phage_holin_4_1"/>
</dbReference>
<name>A0A841I0R7_9DEIO</name>
<gene>
    <name evidence="6" type="ORF">HNR42_002822</name>
</gene>
<keyword evidence="2 5" id="KW-0812">Transmembrane</keyword>
<evidence type="ECO:0000313" key="7">
    <source>
        <dbReference type="Proteomes" id="UP000569951"/>
    </source>
</evidence>
<evidence type="ECO:0000256" key="2">
    <source>
        <dbReference type="ARBA" id="ARBA00022692"/>
    </source>
</evidence>
<evidence type="ECO:0000256" key="5">
    <source>
        <dbReference type="SAM" id="Phobius"/>
    </source>
</evidence>
<dbReference type="Pfam" id="PF05105">
    <property type="entry name" value="Phage_holin_4_1"/>
    <property type="match status" value="1"/>
</dbReference>
<evidence type="ECO:0000256" key="4">
    <source>
        <dbReference type="ARBA" id="ARBA00023136"/>
    </source>
</evidence>
<reference evidence="6 7" key="1">
    <citation type="submission" date="2020-08" db="EMBL/GenBank/DDBJ databases">
        <title>Genomic Encyclopedia of Type Strains, Phase IV (KMG-IV): sequencing the most valuable type-strain genomes for metagenomic binning, comparative biology and taxonomic classification.</title>
        <authorList>
            <person name="Goeker M."/>
        </authorList>
    </citation>
    <scope>NUCLEOTIDE SEQUENCE [LARGE SCALE GENOMIC DNA]</scope>
    <source>
        <strain evidence="6 7">DSM 21458</strain>
    </source>
</reference>
<keyword evidence="7" id="KW-1185">Reference proteome</keyword>
<comment type="subcellular location">
    <subcellularLocation>
        <location evidence="1">Membrane</location>
        <topology evidence="1">Multi-pass membrane protein</topology>
    </subcellularLocation>
</comment>
<dbReference type="Proteomes" id="UP000569951">
    <property type="component" value="Unassembled WGS sequence"/>
</dbReference>
<accession>A0A841I0R7</accession>
<evidence type="ECO:0000256" key="1">
    <source>
        <dbReference type="ARBA" id="ARBA00004141"/>
    </source>
</evidence>
<sequence>MDHGPSDLYPILPQLLGELFGPWNETYAALLLLVGVNTLTALWVARTRGPWRPRAALEALAVKALAYLPVLIAARQIERVVGFTGLHWAADFTLGAAALYLALTEMLGVVENVHRASGRDLRFWQRRALEEDLRPERRE</sequence>
<dbReference type="RefSeq" id="WP_183988138.1">
    <property type="nucleotide sequence ID" value="NZ_JACHHG010000011.1"/>
</dbReference>
<dbReference type="AlphaFoldDB" id="A0A841I0R7"/>
<evidence type="ECO:0000313" key="6">
    <source>
        <dbReference type="EMBL" id="MBB6099381.1"/>
    </source>
</evidence>
<comment type="caution">
    <text evidence="6">The sequence shown here is derived from an EMBL/GenBank/DDBJ whole genome shotgun (WGS) entry which is preliminary data.</text>
</comment>
<keyword evidence="4 5" id="KW-0472">Membrane</keyword>